<accession>A0AAN9U1T1</accession>
<evidence type="ECO:0000313" key="2">
    <source>
        <dbReference type="EMBL" id="KAK7604034.1"/>
    </source>
</evidence>
<dbReference type="PANTHER" id="PTHR13246">
    <property type="entry name" value="ENDO BETA N-ACETYLGLUCOSAMINIDASE"/>
    <property type="match status" value="1"/>
</dbReference>
<dbReference type="AlphaFoldDB" id="A0AAN9U1T1"/>
<dbReference type="CDD" id="cd06547">
    <property type="entry name" value="GH85_ENGase"/>
    <property type="match status" value="1"/>
</dbReference>
<feature type="domain" description="Cytosolic endo-beta-N-acetylglucosaminidase TIM barrel" evidence="1">
    <location>
        <begin position="78"/>
        <end position="350"/>
    </location>
</feature>
<dbReference type="InterPro" id="IPR005201">
    <property type="entry name" value="TIM_ENGase"/>
</dbReference>
<evidence type="ECO:0000313" key="3">
    <source>
        <dbReference type="Proteomes" id="UP001367676"/>
    </source>
</evidence>
<dbReference type="Gene3D" id="3.20.20.80">
    <property type="entry name" value="Glycosidases"/>
    <property type="match status" value="1"/>
</dbReference>
<dbReference type="Pfam" id="PF03644">
    <property type="entry name" value="Glyco_hydro_85"/>
    <property type="match status" value="1"/>
</dbReference>
<dbReference type="EMBL" id="JBBCAQ010000004">
    <property type="protein sequence ID" value="KAK7604034.1"/>
    <property type="molecule type" value="Genomic_DNA"/>
</dbReference>
<keyword evidence="3" id="KW-1185">Reference proteome</keyword>
<dbReference type="SUPFAM" id="SSF51445">
    <property type="entry name" value="(Trans)glycosidases"/>
    <property type="match status" value="1"/>
</dbReference>
<dbReference type="InterPro" id="IPR017853">
    <property type="entry name" value="GH"/>
</dbReference>
<dbReference type="InterPro" id="IPR032979">
    <property type="entry name" value="ENGase"/>
</dbReference>
<protein>
    <recommendedName>
        <fullName evidence="1">Cytosolic endo-beta-N-acetylglucosaminidase TIM barrel domain-containing protein</fullName>
    </recommendedName>
</protein>
<proteinExistence type="predicted"/>
<evidence type="ECO:0000259" key="1">
    <source>
        <dbReference type="Pfam" id="PF03644"/>
    </source>
</evidence>
<organism evidence="2 3">
    <name type="scientific">Parthenolecanium corni</name>
    <dbReference type="NCBI Taxonomy" id="536013"/>
    <lineage>
        <taxon>Eukaryota</taxon>
        <taxon>Metazoa</taxon>
        <taxon>Ecdysozoa</taxon>
        <taxon>Arthropoda</taxon>
        <taxon>Hexapoda</taxon>
        <taxon>Insecta</taxon>
        <taxon>Pterygota</taxon>
        <taxon>Neoptera</taxon>
        <taxon>Paraneoptera</taxon>
        <taxon>Hemiptera</taxon>
        <taxon>Sternorrhyncha</taxon>
        <taxon>Coccoidea</taxon>
        <taxon>Coccidae</taxon>
        <taxon>Parthenolecanium</taxon>
    </lineage>
</organism>
<sequence>MAPVDRVECKPLRNLDELFSWKPSDSDWSALAQNLSPRCDYCYAGKDLQCHKNVPKPVRLLSSSVPKTLVCHDMMGGYLDDRFVYGTEYSDQYLFYQWSAIDIFVYFSHHFVTIPPVMWINAAHTHGVQILGTLITEHTDGVDIWNRIFADERDQNRFVDQLVAVQKRYRFDGYLVNIENELTTDQLPKLENFLRNLKSQIENGVVIWYDAVSFVNGKLEWQDELNEHNKPAFDICDGVFLNYNWNASKLEKSLSNAGARLRDVYVGIDVFPRDRKNAGGFYTKDALSAVRSFGMSAAIFAFGWTYEVEAKVNAKNFFSVEKEFWSKLLPYLYIHCPSCVPFKTDFNIGVARTRHNDSLWYDLSLQSVHLSLPSCWNENAERSCFDLTTTDGFSEGGGCLLLNTIDNETEIHKLMLCHFSTSEKSPLTMTIAAKTSGEFRPFVILLCVENKNRRFTLILQFSDNEEYSFGKVEYSCCIALSEEINKAKTIRTSSNRWITNCFSLKFDGTITDIVARIETPTMIGSLSFE</sequence>
<dbReference type="GO" id="GO:0033925">
    <property type="term" value="F:mannosyl-glycoprotein endo-beta-N-acetylglucosaminidase activity"/>
    <property type="evidence" value="ECO:0007669"/>
    <property type="project" value="UniProtKB-EC"/>
</dbReference>
<dbReference type="PANTHER" id="PTHR13246:SF1">
    <property type="entry name" value="CYTOSOLIC ENDO-BETA-N-ACETYLGLUCOSAMINIDASE"/>
    <property type="match status" value="1"/>
</dbReference>
<dbReference type="GO" id="GO:0005829">
    <property type="term" value="C:cytosol"/>
    <property type="evidence" value="ECO:0007669"/>
    <property type="project" value="UniProtKB-SubCell"/>
</dbReference>
<dbReference type="Proteomes" id="UP001367676">
    <property type="component" value="Unassembled WGS sequence"/>
</dbReference>
<gene>
    <name evidence="2" type="ORF">V9T40_004307</name>
</gene>
<reference evidence="2 3" key="1">
    <citation type="submission" date="2024-03" db="EMBL/GenBank/DDBJ databases">
        <title>Adaptation during the transition from Ophiocordyceps entomopathogen to insect associate is accompanied by gene loss and intensified selection.</title>
        <authorList>
            <person name="Ward C.M."/>
            <person name="Onetto C.A."/>
            <person name="Borneman A.R."/>
        </authorList>
    </citation>
    <scope>NUCLEOTIDE SEQUENCE [LARGE SCALE GENOMIC DNA]</scope>
    <source>
        <strain evidence="2">AWRI1</strain>
        <tissue evidence="2">Single Adult Female</tissue>
    </source>
</reference>
<name>A0AAN9U1T1_9HEMI</name>
<comment type="caution">
    <text evidence="2">The sequence shown here is derived from an EMBL/GenBank/DDBJ whole genome shotgun (WGS) entry which is preliminary data.</text>
</comment>
<dbReference type="Gene3D" id="2.60.120.260">
    <property type="entry name" value="Galactose-binding domain-like"/>
    <property type="match status" value="1"/>
</dbReference>